<feature type="transmembrane region" description="Helical" evidence="2">
    <location>
        <begin position="53"/>
        <end position="72"/>
    </location>
</feature>
<evidence type="ECO:0000313" key="5">
    <source>
        <dbReference type="Proteomes" id="UP001576762"/>
    </source>
</evidence>
<protein>
    <submittedName>
        <fullName evidence="4">Polysaccharide biosynthesis protein</fullName>
    </submittedName>
</protein>
<dbReference type="RefSeq" id="WP_374814293.1">
    <property type="nucleotide sequence ID" value="NZ_JBHFLD010000012.1"/>
</dbReference>
<keyword evidence="2" id="KW-0472">Membrane</keyword>
<dbReference type="PANTHER" id="PTHR43318">
    <property type="entry name" value="UDP-N-ACETYLGLUCOSAMINE 4,6-DEHYDRATASE"/>
    <property type="match status" value="1"/>
</dbReference>
<dbReference type="SUPFAM" id="SSF51735">
    <property type="entry name" value="NAD(P)-binding Rossmann-fold domains"/>
    <property type="match status" value="2"/>
</dbReference>
<feature type="transmembrane region" description="Helical" evidence="2">
    <location>
        <begin position="20"/>
        <end position="41"/>
    </location>
</feature>
<feature type="transmembrane region" description="Helical" evidence="2">
    <location>
        <begin position="84"/>
        <end position="110"/>
    </location>
</feature>
<dbReference type="PANTHER" id="PTHR43318:SF1">
    <property type="entry name" value="POLYSACCHARIDE BIOSYNTHESIS PROTEIN EPSC-RELATED"/>
    <property type="match status" value="1"/>
</dbReference>
<keyword evidence="2" id="KW-1133">Transmembrane helix</keyword>
<dbReference type="EMBL" id="JBHFLD010000012">
    <property type="protein sequence ID" value="MFB2715972.1"/>
    <property type="molecule type" value="Genomic_DNA"/>
</dbReference>
<gene>
    <name evidence="4" type="ORF">ACE05E_10815</name>
</gene>
<keyword evidence="2" id="KW-0812">Transmembrane</keyword>
<dbReference type="Pfam" id="PF13727">
    <property type="entry name" value="CoA_binding_3"/>
    <property type="match status" value="1"/>
</dbReference>
<dbReference type="CDD" id="cd05237">
    <property type="entry name" value="UDP_invert_4-6DH_SDR_e"/>
    <property type="match status" value="1"/>
</dbReference>
<comment type="caution">
    <text evidence="4">The sequence shown here is derived from an EMBL/GenBank/DDBJ whole genome shotgun (WGS) entry which is preliminary data.</text>
</comment>
<sequence length="650" mass="70905">MKSNAIETVLGWSRPAKRLVSVAVDFILLAVAIWGAFALRFETFTWMPNEKQLLVSLATVLVTIGAFIKLGLYRAVIRYLSEHAFLAIILGVAISSVALIVFGFLFQALVPRSVPVIYGAFAFLLVAGTRFTVRAIVRRPREKAKNTVLIVGAGPKGMQLASALAQGVEYRPVGFISLVSSNHRSLISGLPVYSVEHLEKAVRELDASRALLALEDAVPVNRKELLAALERLSIPVQTVPSMSELVAGQARINDIRDLEIEDLLGRDPVRPDAAIVSESLYGKSVMVTGAGGSIGSELCRQIVRHKPRVLVLFEQSEFSLYAIERELRTISDVENLDVSVHAVLGSVTHLRRCEAVMKAFGVQAVYHAAAYKHVPLVEHNIIEGIQNNVFGTWHTAEAAISAGVERFVLISTDKAVRPTNVMGASKRMAELVLQGLSQRQSKTVFSMVRFGNVLGSSGSVVPLFRDQIRDGGPVTVTHPDIIRYFMTIPEASQLVLQAGSMGRGGEVFVLDMGEPVKIADLARKMIHLMGLEEKSDDNPAGDIEIVFTGLRPGEKLYEELLIGDNPQGTSHPRIMMAREVSLPWANVEDLLNKFTRASQAFDCRAVVELLKEGRTAYEPNGDVADLVWCNNGDLPTSPAPDTGGKVLHLK</sequence>
<accession>A0ABV4W714</accession>
<dbReference type="InterPro" id="IPR003869">
    <property type="entry name" value="Polysac_CapD-like"/>
</dbReference>
<dbReference type="InterPro" id="IPR051203">
    <property type="entry name" value="Polysaccharide_Synthase-Rel"/>
</dbReference>
<proteinExistence type="inferred from homology"/>
<reference evidence="4 5" key="1">
    <citation type="submission" date="2024-09" db="EMBL/GenBank/DDBJ databases">
        <title>Draft genome sequences of 6 high pH adapted Marinobacter shengliensis sp. isolated from Mariana forearc serpentinite mud volcanoes.</title>
        <authorList>
            <person name="Elkassas S."/>
            <person name="Serres M."/>
            <person name="Michael N."/>
            <person name="Amina P."/>
            <person name="Teodora Z."/>
            <person name="Julie H."/>
        </authorList>
    </citation>
    <scope>NUCLEOTIDE SEQUENCE [LARGE SCALE GENOMIC DNA]</scope>
    <source>
        <strain evidence="4 5">EB4</strain>
    </source>
</reference>
<feature type="domain" description="Polysaccharide biosynthesis protein CapD-like" evidence="3">
    <location>
        <begin position="285"/>
        <end position="578"/>
    </location>
</feature>
<dbReference type="Proteomes" id="UP001576762">
    <property type="component" value="Unassembled WGS sequence"/>
</dbReference>
<evidence type="ECO:0000259" key="3">
    <source>
        <dbReference type="Pfam" id="PF02719"/>
    </source>
</evidence>
<comment type="similarity">
    <text evidence="1">Belongs to the polysaccharide synthase family.</text>
</comment>
<organism evidence="4 5">
    <name type="scientific">Marinobacter shengliensis</name>
    <dbReference type="NCBI Taxonomy" id="1389223"/>
    <lineage>
        <taxon>Bacteria</taxon>
        <taxon>Pseudomonadati</taxon>
        <taxon>Pseudomonadota</taxon>
        <taxon>Gammaproteobacteria</taxon>
        <taxon>Pseudomonadales</taxon>
        <taxon>Marinobacteraceae</taxon>
        <taxon>Marinobacter</taxon>
    </lineage>
</organism>
<dbReference type="Pfam" id="PF02719">
    <property type="entry name" value="Polysacc_synt_2"/>
    <property type="match status" value="1"/>
</dbReference>
<keyword evidence="5" id="KW-1185">Reference proteome</keyword>
<dbReference type="InterPro" id="IPR036291">
    <property type="entry name" value="NAD(P)-bd_dom_sf"/>
</dbReference>
<evidence type="ECO:0000256" key="1">
    <source>
        <dbReference type="ARBA" id="ARBA00007430"/>
    </source>
</evidence>
<dbReference type="Gene3D" id="3.40.50.720">
    <property type="entry name" value="NAD(P)-binding Rossmann-like Domain"/>
    <property type="match status" value="2"/>
</dbReference>
<name>A0ABV4W714_9GAMM</name>
<feature type="transmembrane region" description="Helical" evidence="2">
    <location>
        <begin position="116"/>
        <end position="137"/>
    </location>
</feature>
<evidence type="ECO:0000256" key="2">
    <source>
        <dbReference type="SAM" id="Phobius"/>
    </source>
</evidence>
<evidence type="ECO:0000313" key="4">
    <source>
        <dbReference type="EMBL" id="MFB2715972.1"/>
    </source>
</evidence>